<dbReference type="SUPFAM" id="SSF63829">
    <property type="entry name" value="Calcium-dependent phosphotriesterase"/>
    <property type="match status" value="1"/>
</dbReference>
<name>A0A2G7FIS6_9EURO</name>
<dbReference type="EMBL" id="NEXV01000612">
    <property type="protein sequence ID" value="PIG80453.1"/>
    <property type="molecule type" value="Genomic_DNA"/>
</dbReference>
<dbReference type="STRING" id="656916.A0A2G7FIS6"/>
<keyword evidence="2" id="KW-1185">Reference proteome</keyword>
<dbReference type="PANTHER" id="PTHR47064:SF2">
    <property type="entry name" value="SMP-30_GLUCONOLACTONASE_LRE-LIKE REGION DOMAIN-CONTAINING PROTEIN-RELATED"/>
    <property type="match status" value="1"/>
</dbReference>
<dbReference type="PANTHER" id="PTHR47064">
    <property type="entry name" value="PUTATIVE (AFU_ORTHOLOGUE AFUA_1G08990)-RELATED"/>
    <property type="match status" value="1"/>
</dbReference>
<dbReference type="Proteomes" id="UP000231358">
    <property type="component" value="Unassembled WGS sequence"/>
</dbReference>
<reference evidence="1 2" key="1">
    <citation type="submission" date="2017-05" db="EMBL/GenBank/DDBJ databases">
        <title>Genome sequence for an aflatoxigenic pathogen of Argentinian peanut, Aspergillus arachidicola.</title>
        <authorList>
            <person name="Moore G."/>
            <person name="Beltz S.B."/>
            <person name="Mack B.M."/>
        </authorList>
    </citation>
    <scope>NUCLEOTIDE SEQUENCE [LARGE SCALE GENOMIC DNA]</scope>
    <source>
        <strain evidence="1 2">CBS 117610</strain>
    </source>
</reference>
<evidence type="ECO:0000313" key="1">
    <source>
        <dbReference type="EMBL" id="PIG80453.1"/>
    </source>
</evidence>
<dbReference type="InterPro" id="IPR011042">
    <property type="entry name" value="6-blade_b-propeller_TolB-like"/>
</dbReference>
<protein>
    <recommendedName>
        <fullName evidence="3">SMP-30/Gluconolactonase/LRE-like region domain-containing protein</fullName>
    </recommendedName>
</protein>
<accession>A0A2G7FIS6</accession>
<dbReference type="Gene3D" id="2.120.10.30">
    <property type="entry name" value="TolB, C-terminal domain"/>
    <property type="match status" value="2"/>
</dbReference>
<comment type="caution">
    <text evidence="1">The sequence shown here is derived from an EMBL/GenBank/DDBJ whole genome shotgun (WGS) entry which is preliminary data.</text>
</comment>
<evidence type="ECO:0008006" key="3">
    <source>
        <dbReference type="Google" id="ProtNLM"/>
    </source>
</evidence>
<evidence type="ECO:0000313" key="2">
    <source>
        <dbReference type="Proteomes" id="UP000231358"/>
    </source>
</evidence>
<sequence length="351" mass="39237">MNVYLNPLPPLLNNSIAKWAYISLAAFANLPGQFNRTAFEAPWATSEISDEGLNTALSYLNTTDFVAYDSRFFDIIGPDATVEHVQKLAYQVHEAPCYIKDTNQLFFVEWGPPGGDDGIHSWQYLLDVGTNTLRNITTNPPTYNVHGCVYYNHSIHVVTDGYSDLQTGELAKIDPHSHEKTTLLNNYLVQPFAGFNDLEIDREGNFWLTDSKSGWGREIVEFAPPTNPSVYFVERSTFRTKRTDPYGMRQLWAFDVSKPGSVLSNQRLLSNPITYFYDGVRVSRHGLIFCGAGDGVDVIDPNTGYTLGTIRVGGGENGAVSVAFGEHELWIVGKGGVWHVKGIQERLAREW</sequence>
<gene>
    <name evidence="1" type="ORF">AARAC_001680</name>
</gene>
<dbReference type="AlphaFoldDB" id="A0A2G7FIS6"/>
<organism evidence="1 2">
    <name type="scientific">Aspergillus arachidicola</name>
    <dbReference type="NCBI Taxonomy" id="656916"/>
    <lineage>
        <taxon>Eukaryota</taxon>
        <taxon>Fungi</taxon>
        <taxon>Dikarya</taxon>
        <taxon>Ascomycota</taxon>
        <taxon>Pezizomycotina</taxon>
        <taxon>Eurotiomycetes</taxon>
        <taxon>Eurotiomycetidae</taxon>
        <taxon>Eurotiales</taxon>
        <taxon>Aspergillaceae</taxon>
        <taxon>Aspergillus</taxon>
        <taxon>Aspergillus subgen. Circumdati</taxon>
    </lineage>
</organism>
<proteinExistence type="predicted"/>
<dbReference type="InterPro" id="IPR052988">
    <property type="entry name" value="Oryzine_lactonohydrolase"/>
</dbReference>